<dbReference type="KEGG" id="tput:QJT81_06040"/>
<accession>A0AA95HJN6</accession>
<dbReference type="EMBL" id="CP124756">
    <property type="protein sequence ID" value="WGZ95546.1"/>
    <property type="molecule type" value="Genomic_DNA"/>
</dbReference>
<dbReference type="Proteomes" id="UP001301326">
    <property type="component" value="Chromosome"/>
</dbReference>
<reference evidence="1" key="1">
    <citation type="journal article" date="2023" name="Int. J. Mol. Sci.">
        <title>Metagenomics Revealed a New Genus 'Candidatus Thiocaldithrix dubininis' gen. nov., sp. nov. and a New Species 'Candidatus Thiothrix putei' sp. nov. in the Family Thiotrichaceae, Some Members of Which Have Traits of Both Na+- and H+-Motive Energetics.</title>
        <authorList>
            <person name="Ravin N.V."/>
            <person name="Muntyan M.S."/>
            <person name="Smolyakov D.D."/>
            <person name="Rudenko T.S."/>
            <person name="Beletsky A.V."/>
            <person name="Mardanov A.V."/>
            <person name="Grabovich M.Y."/>
        </authorList>
    </citation>
    <scope>NUCLEOTIDE SEQUENCE</scope>
    <source>
        <strain evidence="1">GKL-02</strain>
    </source>
</reference>
<dbReference type="Gene3D" id="3.40.50.10140">
    <property type="entry name" value="Toll/interleukin-1 receptor homology (TIR) domain"/>
    <property type="match status" value="1"/>
</dbReference>
<name>A0AA95HJN6_9GAMM</name>
<protein>
    <submittedName>
        <fullName evidence="1">Toll/interleukin-1 receptor domain-containing protein</fullName>
    </submittedName>
</protein>
<dbReference type="InterPro" id="IPR035897">
    <property type="entry name" value="Toll_tir_struct_dom_sf"/>
</dbReference>
<sequence>MTKPRYIFLSHNSTDKPELMRFAEALVKRPLAQAHNLQVWLDKTNLEHGVQYVNQFAANINHPDTCAFLLFMPREPIRAYVAYEIGIALDRHLNDQNLGKRFPILPVYPGAHSGRVELPQAICTFNYREYVYDDVQQMDAIIMDALGNISPVGASPAGDSSDFIETGKESPAGQAPTREQREGYDVWLSWVLTRRGNELQAEDDGRNISTLFCAGLPGIDATPEQLLPLAIWLLGEQAIDGIKGRVRILTDDPELALLPWHRLPHPQTGVPLLEIGWIVEIGAVRSYSPKFFSLTLNTPLLVIPSHQRHEIAGDRHYALVQRFFEAYLNIHVIPRVTSPFALKRELQLHKPDLIYVFSRFNGVFLELDYGIDRENSISLEYFGLLIEGLEKPPVVVMFLIGDCLSHYPSLLIKSSRIVWIQTTSRPNKKSGDFDGDFEKVLNKISSKNGDFIDSILKETNKDNLGVHNFVWVTGRSPWVQVVDHKNKYALILKAALLKVILGRESLKHHVASVVSTHLSQRISLSAYLVTGDVNACPHDVPAQVQYRLQWGDRENSIPTIQFYFNLDIDGSGKYVNSLDQYVYNMLDDAIVQGILFRFPNAEEVIKHELKKRGLNEQKCCVFLNWFLLINKSQESSVSEWIKVLGRVINEYFSHVSLDEVVLLNAICIQVQDEKSVQDVQSLGNNALRHLRNLKGSSIEPIIIKEGLGRLDAGDISDFLDANQGYWRGELRLKDFNVDSWGFAQWVVSKTNGVFDGTVNLIWQQYQCNYMEYFLNE</sequence>
<evidence type="ECO:0000313" key="1">
    <source>
        <dbReference type="EMBL" id="WGZ95546.1"/>
    </source>
</evidence>
<reference evidence="1" key="2">
    <citation type="submission" date="2023-04" db="EMBL/GenBank/DDBJ databases">
        <authorList>
            <person name="Beletskiy A.V."/>
            <person name="Mardanov A.V."/>
            <person name="Ravin N.V."/>
        </authorList>
    </citation>
    <scope>NUCLEOTIDE SEQUENCE</scope>
    <source>
        <strain evidence="1">GKL-02</strain>
    </source>
</reference>
<proteinExistence type="predicted"/>
<gene>
    <name evidence="1" type="ORF">QJT81_06040</name>
</gene>
<dbReference type="AlphaFoldDB" id="A0AA95HJN6"/>
<organism evidence="1">
    <name type="scientific">Candidatus Thiothrix putei</name>
    <dbReference type="NCBI Taxonomy" id="3080811"/>
    <lineage>
        <taxon>Bacteria</taxon>
        <taxon>Pseudomonadati</taxon>
        <taxon>Pseudomonadota</taxon>
        <taxon>Gammaproteobacteria</taxon>
        <taxon>Thiotrichales</taxon>
        <taxon>Thiotrichaceae</taxon>
        <taxon>Thiothrix</taxon>
    </lineage>
</organism>
<keyword evidence="1" id="KW-0675">Receptor</keyword>